<dbReference type="InterPro" id="IPR011989">
    <property type="entry name" value="ARM-like"/>
</dbReference>
<reference evidence="7" key="1">
    <citation type="submission" date="2022-07" db="EMBL/GenBank/DDBJ databases">
        <title>Phylogenomic reconstructions and comparative analyses of Kickxellomycotina fungi.</title>
        <authorList>
            <person name="Reynolds N.K."/>
            <person name="Stajich J.E."/>
            <person name="Barry K."/>
            <person name="Grigoriev I.V."/>
            <person name="Crous P."/>
            <person name="Smith M.E."/>
        </authorList>
    </citation>
    <scope>NUCLEOTIDE SEQUENCE</scope>
    <source>
        <strain evidence="7">NRRL 1566</strain>
    </source>
</reference>
<sequence>MHVARLLSLKILDYALSPPPLSLSLDSSKAPSLATLGAETRAVAKRYIDQSGLKYLFSILMHRGKGGVQKLYKTHPQTDERTVNCISWLLRLTDQGTPLHWRVLAKFVSSPADSSSWKLHVDRITELNLEYFERVRDAEIQFDQDEHEEEEAAAEERYLTRLDAGLFTLQMTDIIIAFISEEQPTREHVELRLKRKGRSLDDVLAELNEYIDTKRADSLATAAVSDSAKPKSLSSILQYL</sequence>
<keyword evidence="3" id="KW-0677">Repeat</keyword>
<evidence type="ECO:0000259" key="6">
    <source>
        <dbReference type="Pfam" id="PF08216"/>
    </source>
</evidence>
<evidence type="ECO:0000256" key="4">
    <source>
        <dbReference type="ARBA" id="ARBA00023054"/>
    </source>
</evidence>
<accession>A0A9W8M071</accession>
<dbReference type="Gene3D" id="1.25.10.10">
    <property type="entry name" value="Leucine-rich Repeat Variant"/>
    <property type="match status" value="1"/>
</dbReference>
<dbReference type="Proteomes" id="UP001139887">
    <property type="component" value="Unassembled WGS sequence"/>
</dbReference>
<evidence type="ECO:0000256" key="2">
    <source>
        <dbReference type="ARBA" id="ARBA00022553"/>
    </source>
</evidence>
<evidence type="ECO:0000313" key="8">
    <source>
        <dbReference type="Proteomes" id="UP001139887"/>
    </source>
</evidence>
<dbReference type="OrthoDB" id="1898821at2759"/>
<dbReference type="InterPro" id="IPR039678">
    <property type="entry name" value="CTNNBL1"/>
</dbReference>
<keyword evidence="4" id="KW-0175">Coiled coil</keyword>
<evidence type="ECO:0000256" key="3">
    <source>
        <dbReference type="ARBA" id="ARBA00022737"/>
    </source>
</evidence>
<proteinExistence type="predicted"/>
<evidence type="ECO:0000313" key="7">
    <source>
        <dbReference type="EMBL" id="KAJ2848421.1"/>
    </source>
</evidence>
<keyword evidence="2" id="KW-0597">Phosphoprotein</keyword>
<protein>
    <recommendedName>
        <fullName evidence="6">Beta-catenin-like protein 1 N-terminal domain-containing protein</fullName>
    </recommendedName>
</protein>
<dbReference type="Pfam" id="PF08216">
    <property type="entry name" value="CTNNBL"/>
    <property type="match status" value="1"/>
</dbReference>
<dbReference type="PANTHER" id="PTHR14978:SF0">
    <property type="entry name" value="BETA-CATENIN-LIKE PROTEIN 1"/>
    <property type="match status" value="1"/>
</dbReference>
<dbReference type="PANTHER" id="PTHR14978">
    <property type="entry name" value="BETA-CATENIN-LIKE PROTEIN 1 NUCLEAR ASSOCIATED PROTEIN"/>
    <property type="match status" value="1"/>
</dbReference>
<keyword evidence="8" id="KW-1185">Reference proteome</keyword>
<dbReference type="GO" id="GO:0005681">
    <property type="term" value="C:spliceosomal complex"/>
    <property type="evidence" value="ECO:0007669"/>
    <property type="project" value="TreeGrafter"/>
</dbReference>
<keyword evidence="5" id="KW-0539">Nucleus</keyword>
<evidence type="ECO:0000256" key="1">
    <source>
        <dbReference type="ARBA" id="ARBA00004123"/>
    </source>
</evidence>
<feature type="domain" description="Beta-catenin-like protein 1 N-terminal" evidence="6">
    <location>
        <begin position="17"/>
        <end position="207"/>
    </location>
</feature>
<dbReference type="InterPro" id="IPR013180">
    <property type="entry name" value="CTNNBL1_N"/>
</dbReference>
<comment type="caution">
    <text evidence="7">The sequence shown here is derived from an EMBL/GenBank/DDBJ whole genome shotgun (WGS) entry which is preliminary data.</text>
</comment>
<organism evidence="7 8">
    <name type="scientific">Coemansia brasiliensis</name>
    <dbReference type="NCBI Taxonomy" id="2650707"/>
    <lineage>
        <taxon>Eukaryota</taxon>
        <taxon>Fungi</taxon>
        <taxon>Fungi incertae sedis</taxon>
        <taxon>Zoopagomycota</taxon>
        <taxon>Kickxellomycotina</taxon>
        <taxon>Kickxellomycetes</taxon>
        <taxon>Kickxellales</taxon>
        <taxon>Kickxellaceae</taxon>
        <taxon>Coemansia</taxon>
    </lineage>
</organism>
<comment type="subcellular location">
    <subcellularLocation>
        <location evidence="1">Nucleus</location>
    </subcellularLocation>
</comment>
<evidence type="ECO:0000256" key="5">
    <source>
        <dbReference type="ARBA" id="ARBA00023242"/>
    </source>
</evidence>
<dbReference type="EMBL" id="JANBUW010000171">
    <property type="protein sequence ID" value="KAJ2848421.1"/>
    <property type="molecule type" value="Genomic_DNA"/>
</dbReference>
<gene>
    <name evidence="7" type="ORF">IWW36_003313</name>
</gene>
<dbReference type="AlphaFoldDB" id="A0A9W8M071"/>
<name>A0A9W8M071_9FUNG</name>